<keyword evidence="13" id="KW-0411">Iron-sulfur</keyword>
<feature type="compositionally biased region" description="Polar residues" evidence="18">
    <location>
        <begin position="1"/>
        <end position="10"/>
    </location>
</feature>
<dbReference type="RefSeq" id="WP_159600248.1">
    <property type="nucleotide sequence ID" value="NZ_CACSAS010000001.1"/>
</dbReference>
<evidence type="ECO:0000256" key="1">
    <source>
        <dbReference type="ARBA" id="ARBA00001970"/>
    </source>
</evidence>
<evidence type="ECO:0000256" key="2">
    <source>
        <dbReference type="ARBA" id="ARBA00001974"/>
    </source>
</evidence>
<evidence type="ECO:0000259" key="20">
    <source>
        <dbReference type="PROSITE" id="PS50113"/>
    </source>
</evidence>
<evidence type="ECO:0000256" key="17">
    <source>
        <dbReference type="ARBA" id="ARBA00049433"/>
    </source>
</evidence>
<evidence type="ECO:0000256" key="12">
    <source>
        <dbReference type="ARBA" id="ARBA00023004"/>
    </source>
</evidence>
<dbReference type="InterPro" id="IPR017927">
    <property type="entry name" value="FAD-bd_FR_type"/>
</dbReference>
<dbReference type="Gene3D" id="3.40.50.80">
    <property type="entry name" value="Nucleotide-binding domain of ferredoxin-NADP reductase (FNR) module"/>
    <property type="match status" value="1"/>
</dbReference>
<comment type="catalytic activity">
    <reaction evidence="16">
        <text>2 nitric oxide + NADH + 2 O2 = 2 nitrate + NAD(+) + H(+)</text>
        <dbReference type="Rhea" id="RHEA:19469"/>
        <dbReference type="ChEBI" id="CHEBI:15378"/>
        <dbReference type="ChEBI" id="CHEBI:15379"/>
        <dbReference type="ChEBI" id="CHEBI:16480"/>
        <dbReference type="ChEBI" id="CHEBI:17632"/>
        <dbReference type="ChEBI" id="CHEBI:57540"/>
        <dbReference type="ChEBI" id="CHEBI:57945"/>
        <dbReference type="EC" id="1.14.12.17"/>
    </reaction>
</comment>
<dbReference type="Pfam" id="PF00989">
    <property type="entry name" value="PAS"/>
    <property type="match status" value="1"/>
</dbReference>
<dbReference type="GO" id="GO:0050660">
    <property type="term" value="F:flavin adenine dinucleotide binding"/>
    <property type="evidence" value="ECO:0007669"/>
    <property type="project" value="TreeGrafter"/>
</dbReference>
<feature type="domain" description="PAC" evidence="20">
    <location>
        <begin position="372"/>
        <end position="424"/>
    </location>
</feature>
<dbReference type="AlphaFoldDB" id="A0A5S9PRY2"/>
<evidence type="ECO:0000256" key="4">
    <source>
        <dbReference type="ARBA" id="ARBA00012229"/>
    </source>
</evidence>
<proteinExistence type="inferred from homology"/>
<dbReference type="InterPro" id="IPR001709">
    <property type="entry name" value="Flavoprot_Pyr_Nucl_cyt_Rdtase"/>
</dbReference>
<keyword evidence="5" id="KW-0349">Heme</keyword>
<comment type="catalytic activity">
    <reaction evidence="17">
        <text>2 nitric oxide + NADPH + 2 O2 = 2 nitrate + NADP(+) + H(+)</text>
        <dbReference type="Rhea" id="RHEA:19465"/>
        <dbReference type="ChEBI" id="CHEBI:15378"/>
        <dbReference type="ChEBI" id="CHEBI:15379"/>
        <dbReference type="ChEBI" id="CHEBI:16480"/>
        <dbReference type="ChEBI" id="CHEBI:17632"/>
        <dbReference type="ChEBI" id="CHEBI:57783"/>
        <dbReference type="ChEBI" id="CHEBI:58349"/>
        <dbReference type="EC" id="1.14.12.17"/>
    </reaction>
</comment>
<evidence type="ECO:0000256" key="9">
    <source>
        <dbReference type="ARBA" id="ARBA00022827"/>
    </source>
</evidence>
<dbReference type="CDD" id="cd06184">
    <property type="entry name" value="flavohem_like_fad_nad_binding"/>
    <property type="match status" value="1"/>
</dbReference>
<accession>A0A5S9PRY2</accession>
<name>A0A5S9PRY2_9HYPH</name>
<dbReference type="PANTHER" id="PTHR47354">
    <property type="entry name" value="NADH OXIDOREDUCTASE HCR"/>
    <property type="match status" value="1"/>
</dbReference>
<dbReference type="InterPro" id="IPR000700">
    <property type="entry name" value="PAS-assoc_C"/>
</dbReference>
<dbReference type="SUPFAM" id="SSF52343">
    <property type="entry name" value="Ferredoxin reductase-like, C-terminal NADP-linked domain"/>
    <property type="match status" value="1"/>
</dbReference>
<evidence type="ECO:0000256" key="16">
    <source>
        <dbReference type="ARBA" id="ARBA00048649"/>
    </source>
</evidence>
<dbReference type="Pfam" id="PF00970">
    <property type="entry name" value="FAD_binding_6"/>
    <property type="match status" value="1"/>
</dbReference>
<evidence type="ECO:0000256" key="3">
    <source>
        <dbReference type="ARBA" id="ARBA00006401"/>
    </source>
</evidence>
<dbReference type="PROSITE" id="PS50112">
    <property type="entry name" value="PAS"/>
    <property type="match status" value="1"/>
</dbReference>
<keyword evidence="12" id="KW-0408">Iron</keyword>
<dbReference type="GO" id="GO:0051537">
    <property type="term" value="F:2 iron, 2 sulfur cluster binding"/>
    <property type="evidence" value="ECO:0007669"/>
    <property type="project" value="UniProtKB-KW"/>
</dbReference>
<evidence type="ECO:0000256" key="7">
    <source>
        <dbReference type="ARBA" id="ARBA00022714"/>
    </source>
</evidence>
<dbReference type="GO" id="GO:0006355">
    <property type="term" value="P:regulation of DNA-templated transcription"/>
    <property type="evidence" value="ECO:0007669"/>
    <property type="project" value="InterPro"/>
</dbReference>
<dbReference type="InterPro" id="IPR050415">
    <property type="entry name" value="MRET"/>
</dbReference>
<evidence type="ECO:0000256" key="6">
    <source>
        <dbReference type="ARBA" id="ARBA00022630"/>
    </source>
</evidence>
<dbReference type="SUPFAM" id="SSF63380">
    <property type="entry name" value="Riboflavin synthase domain-like"/>
    <property type="match status" value="1"/>
</dbReference>
<sequence length="437" mass="46768">MTDTTASTDTLPVPGDLGRAPRPFVIESRHPESETITSFRLRPTDGNPPWPHVAGQHLTLFAEVPGQGLQKRNYTISSAPDGRTYRISVKREAQGTVSRWLHDEARPGAPVSVAPPDGSFVLPADDARPVVMLSAGVGLTPMVAMLEAAAADRRAGDLLFVHGTRDGATHAFGPHVRELAAGHAGIRTTFFYSQPRAADVAGRDFDVAGHVSLDWLAGHTPLDTAEYFVCGPLRFLRSFVPGLVQRGVPPERVHYEFFGDVEDLFGEATSQQSPPASGAVVAARRSQAIGGFERAAIGEALLDSAADAIVASDAEGAIVLWNAGSERIFGFTEDEALGQSLDIIIPEPFRARHWEGYRETVASGQSRYGAGDLLAVPGLHRDGRRISIEFTIVLLKDAAGKVTGMVASVRDVTARFEETKALRKRVAALEEQAASPG</sequence>
<feature type="region of interest" description="Disordered" evidence="18">
    <location>
        <begin position="1"/>
        <end position="48"/>
    </location>
</feature>
<feature type="domain" description="FAD-binding FR-type" evidence="21">
    <location>
        <begin position="19"/>
        <end position="123"/>
    </location>
</feature>
<dbReference type="InterPro" id="IPR008333">
    <property type="entry name" value="Cbr1-like_FAD-bd_dom"/>
</dbReference>
<evidence type="ECO:0000313" key="23">
    <source>
        <dbReference type="Proteomes" id="UP000433050"/>
    </source>
</evidence>
<dbReference type="InterPro" id="IPR039261">
    <property type="entry name" value="FNR_nucleotide-bd"/>
</dbReference>
<dbReference type="PROSITE" id="PS50113">
    <property type="entry name" value="PAC"/>
    <property type="match status" value="1"/>
</dbReference>
<gene>
    <name evidence="22" type="primary">hmp_3</name>
    <name evidence="22" type="ORF">STARVERO_03399</name>
</gene>
<keyword evidence="9" id="KW-0274">FAD</keyword>
<reference evidence="22 23" key="1">
    <citation type="submission" date="2019-12" db="EMBL/GenBank/DDBJ databases">
        <authorList>
            <person name="Reyes-Prieto M."/>
        </authorList>
    </citation>
    <scope>NUCLEOTIDE SEQUENCE [LARGE SCALE GENOMIC DNA]</scope>
    <source>
        <strain evidence="22">HF14-78462</strain>
    </source>
</reference>
<keyword evidence="14" id="KW-0520">NAD</keyword>
<dbReference type="InterPro" id="IPR001610">
    <property type="entry name" value="PAC"/>
</dbReference>
<dbReference type="Proteomes" id="UP000433050">
    <property type="component" value="Unassembled WGS sequence"/>
</dbReference>
<keyword evidence="6" id="KW-0285">Flavoprotein</keyword>
<evidence type="ECO:0000259" key="19">
    <source>
        <dbReference type="PROSITE" id="PS50112"/>
    </source>
</evidence>
<evidence type="ECO:0000256" key="8">
    <source>
        <dbReference type="ARBA" id="ARBA00022723"/>
    </source>
</evidence>
<evidence type="ECO:0000259" key="21">
    <source>
        <dbReference type="PROSITE" id="PS51384"/>
    </source>
</evidence>
<keyword evidence="11 22" id="KW-0560">Oxidoreductase</keyword>
<evidence type="ECO:0000256" key="15">
    <source>
        <dbReference type="ARBA" id="ARBA00034078"/>
    </source>
</evidence>
<evidence type="ECO:0000256" key="10">
    <source>
        <dbReference type="ARBA" id="ARBA00022857"/>
    </source>
</evidence>
<keyword evidence="8" id="KW-0479">Metal-binding</keyword>
<comment type="cofactor">
    <cofactor evidence="15">
        <name>[2Fe-2S] cluster</name>
        <dbReference type="ChEBI" id="CHEBI:190135"/>
    </cofactor>
</comment>
<dbReference type="Gene3D" id="3.30.450.20">
    <property type="entry name" value="PAS domain"/>
    <property type="match status" value="1"/>
</dbReference>
<organism evidence="22 23">
    <name type="scientific">Starkeya nomas</name>
    <dbReference type="NCBI Taxonomy" id="2666134"/>
    <lineage>
        <taxon>Bacteria</taxon>
        <taxon>Pseudomonadati</taxon>
        <taxon>Pseudomonadota</taxon>
        <taxon>Alphaproteobacteria</taxon>
        <taxon>Hyphomicrobiales</taxon>
        <taxon>Xanthobacteraceae</taxon>
        <taxon>Starkeya</taxon>
    </lineage>
</organism>
<keyword evidence="23" id="KW-1185">Reference proteome</keyword>
<evidence type="ECO:0000256" key="14">
    <source>
        <dbReference type="ARBA" id="ARBA00023027"/>
    </source>
</evidence>
<comment type="cofactor">
    <cofactor evidence="1">
        <name>heme b</name>
        <dbReference type="ChEBI" id="CHEBI:60344"/>
    </cofactor>
</comment>
<feature type="domain" description="PAS" evidence="19">
    <location>
        <begin position="301"/>
        <end position="347"/>
    </location>
</feature>
<comment type="similarity">
    <text evidence="3">In the C-terminal section; belongs to the flavoprotein pyridine nucleotide cytochrome reductase family.</text>
</comment>
<dbReference type="PRINTS" id="PR00371">
    <property type="entry name" value="FPNCR"/>
</dbReference>
<protein>
    <recommendedName>
        <fullName evidence="4">nitric oxide dioxygenase</fullName>
        <ecNumber evidence="4">1.14.12.17</ecNumber>
    </recommendedName>
</protein>
<dbReference type="PANTHER" id="PTHR47354:SF8">
    <property type="entry name" value="1,2-PHENYLACETYL-COA EPOXIDASE, SUBUNIT E"/>
    <property type="match status" value="1"/>
</dbReference>
<dbReference type="InterPro" id="IPR017938">
    <property type="entry name" value="Riboflavin_synthase-like_b-brl"/>
</dbReference>
<dbReference type="GO" id="GO:0046872">
    <property type="term" value="F:metal ion binding"/>
    <property type="evidence" value="ECO:0007669"/>
    <property type="project" value="UniProtKB-KW"/>
</dbReference>
<dbReference type="Gene3D" id="2.40.30.10">
    <property type="entry name" value="Translation factors"/>
    <property type="match status" value="1"/>
</dbReference>
<dbReference type="InterPro" id="IPR000014">
    <property type="entry name" value="PAS"/>
</dbReference>
<dbReference type="SUPFAM" id="SSF55785">
    <property type="entry name" value="PYP-like sensor domain (PAS domain)"/>
    <property type="match status" value="1"/>
</dbReference>
<dbReference type="InterPro" id="IPR035965">
    <property type="entry name" value="PAS-like_dom_sf"/>
</dbReference>
<comment type="cofactor">
    <cofactor evidence="2">
        <name>FAD</name>
        <dbReference type="ChEBI" id="CHEBI:57692"/>
    </cofactor>
</comment>
<dbReference type="GO" id="GO:0008941">
    <property type="term" value="F:nitric oxide dioxygenase NAD(P)H activity"/>
    <property type="evidence" value="ECO:0007669"/>
    <property type="project" value="UniProtKB-EC"/>
</dbReference>
<keyword evidence="10" id="KW-0521">NADP</keyword>
<keyword evidence="7" id="KW-0001">2Fe-2S</keyword>
<evidence type="ECO:0000256" key="11">
    <source>
        <dbReference type="ARBA" id="ARBA00023002"/>
    </source>
</evidence>
<dbReference type="EC" id="1.14.12.17" evidence="4"/>
<evidence type="ECO:0000256" key="5">
    <source>
        <dbReference type="ARBA" id="ARBA00022617"/>
    </source>
</evidence>
<evidence type="ECO:0000256" key="13">
    <source>
        <dbReference type="ARBA" id="ARBA00023014"/>
    </source>
</evidence>
<dbReference type="SMART" id="SM00086">
    <property type="entry name" value="PAC"/>
    <property type="match status" value="1"/>
</dbReference>
<dbReference type="CDD" id="cd00130">
    <property type="entry name" value="PAS"/>
    <property type="match status" value="1"/>
</dbReference>
<dbReference type="PROSITE" id="PS51384">
    <property type="entry name" value="FAD_FR"/>
    <property type="match status" value="1"/>
</dbReference>
<evidence type="ECO:0000256" key="18">
    <source>
        <dbReference type="SAM" id="MobiDB-lite"/>
    </source>
</evidence>
<dbReference type="EMBL" id="CACSAS010000001">
    <property type="protein sequence ID" value="CAA0107024.1"/>
    <property type="molecule type" value="Genomic_DNA"/>
</dbReference>
<dbReference type="InterPro" id="IPR001433">
    <property type="entry name" value="OxRdtase_FAD/NAD-bd"/>
</dbReference>
<dbReference type="FunFam" id="3.40.50.80:FF:000010">
    <property type="entry name" value="Flavohemoprotein"/>
    <property type="match status" value="1"/>
</dbReference>
<dbReference type="Pfam" id="PF00175">
    <property type="entry name" value="NAD_binding_1"/>
    <property type="match status" value="1"/>
</dbReference>
<dbReference type="InterPro" id="IPR013767">
    <property type="entry name" value="PAS_fold"/>
</dbReference>
<evidence type="ECO:0000313" key="22">
    <source>
        <dbReference type="EMBL" id="CAA0107024.1"/>
    </source>
</evidence>
<dbReference type="SMART" id="SM00091">
    <property type="entry name" value="PAS"/>
    <property type="match status" value="1"/>
</dbReference>
<dbReference type="NCBIfam" id="TIGR00229">
    <property type="entry name" value="sensory_box"/>
    <property type="match status" value="1"/>
</dbReference>